<dbReference type="InterPro" id="IPR011784">
    <property type="entry name" value="SO4_adenylTrfase_ssu"/>
</dbReference>
<sequence>MTTRASDYLLQLVDEAVEILYITARHFKNAMILFSGGKDSITLSHIAYKAFYPAPPPFKLLQVDTGHNFPEAMEYRDWFVRHFGYTLEVADVQKAIDRGLVTEPEGPDKNRNRIQSAVLLDYVRTHNVDALLGGGRRDEDRARAKERIFSHRDVSGSWRPENQRTELGTLAHLSIAEGEHFRIFPLSNWTELDVWYYIREHNLPVPSLYFAKPREVIFRNGAWVQISPYIALRPDETPTTRSIRFRTLGDITITGGIESKATTVEDIIRELESTLTSERGHRHDDRQTAYSMEVRKREGYF</sequence>
<gene>
    <name evidence="11" type="primary">cysD</name>
    <name evidence="11" type="ORF">JCM31826_07030</name>
</gene>
<dbReference type="PANTHER" id="PTHR43196:SF1">
    <property type="entry name" value="SULFATE ADENYLYLTRANSFERASE SUBUNIT 2"/>
    <property type="match status" value="1"/>
</dbReference>
<dbReference type="InterPro" id="IPR014729">
    <property type="entry name" value="Rossmann-like_a/b/a_fold"/>
</dbReference>
<evidence type="ECO:0000256" key="9">
    <source>
        <dbReference type="ARBA" id="ARBA00031812"/>
    </source>
</evidence>
<accession>A0A401XJS1</accession>
<evidence type="ECO:0000259" key="10">
    <source>
        <dbReference type="Pfam" id="PF01507"/>
    </source>
</evidence>
<dbReference type="OrthoDB" id="9772604at2"/>
<dbReference type="EMBL" id="BHZE01000005">
    <property type="protein sequence ID" value="GCD77221.1"/>
    <property type="molecule type" value="Genomic_DNA"/>
</dbReference>
<organism evidence="11 12">
    <name type="scientific">Thermaurantimonas aggregans</name>
    <dbReference type="NCBI Taxonomy" id="2173829"/>
    <lineage>
        <taxon>Bacteria</taxon>
        <taxon>Pseudomonadati</taxon>
        <taxon>Bacteroidota</taxon>
        <taxon>Flavobacteriia</taxon>
        <taxon>Flavobacteriales</taxon>
        <taxon>Schleiferiaceae</taxon>
        <taxon>Thermaurantimonas</taxon>
    </lineage>
</organism>
<dbReference type="PIRSF" id="PIRSF002936">
    <property type="entry name" value="CysDAde_trans"/>
    <property type="match status" value="1"/>
</dbReference>
<keyword evidence="6" id="KW-0547">Nucleotide-binding</keyword>
<dbReference type="EC" id="2.7.7.4" evidence="2"/>
<dbReference type="GO" id="GO:0005524">
    <property type="term" value="F:ATP binding"/>
    <property type="evidence" value="ECO:0007669"/>
    <property type="project" value="UniProtKB-KW"/>
</dbReference>
<evidence type="ECO:0000256" key="3">
    <source>
        <dbReference type="ARBA" id="ARBA00022004"/>
    </source>
</evidence>
<dbReference type="PANTHER" id="PTHR43196">
    <property type="entry name" value="SULFATE ADENYLYLTRANSFERASE SUBUNIT 2"/>
    <property type="match status" value="1"/>
</dbReference>
<evidence type="ECO:0000256" key="5">
    <source>
        <dbReference type="ARBA" id="ARBA00022695"/>
    </source>
</evidence>
<dbReference type="NCBIfam" id="NF003587">
    <property type="entry name" value="PRK05253.1"/>
    <property type="match status" value="1"/>
</dbReference>
<comment type="caution">
    <text evidence="11">The sequence shown here is derived from an EMBL/GenBank/DDBJ whole genome shotgun (WGS) entry which is preliminary data.</text>
</comment>
<keyword evidence="4 11" id="KW-0808">Transferase</keyword>
<evidence type="ECO:0000256" key="8">
    <source>
        <dbReference type="ARBA" id="ARBA00030256"/>
    </source>
</evidence>
<name>A0A401XJS1_9FLAO</name>
<evidence type="ECO:0000313" key="12">
    <source>
        <dbReference type="Proteomes" id="UP000286715"/>
    </source>
</evidence>
<proteinExistence type="inferred from homology"/>
<evidence type="ECO:0000256" key="2">
    <source>
        <dbReference type="ARBA" id="ARBA00012391"/>
    </source>
</evidence>
<evidence type="ECO:0000256" key="7">
    <source>
        <dbReference type="ARBA" id="ARBA00022840"/>
    </source>
</evidence>
<dbReference type="SUPFAM" id="SSF52402">
    <property type="entry name" value="Adenine nucleotide alpha hydrolases-like"/>
    <property type="match status" value="1"/>
</dbReference>
<reference evidence="11 12" key="1">
    <citation type="submission" date="2018-11" db="EMBL/GenBank/DDBJ databases">
        <title>Schleiferia aggregans sp. nov., a moderately thermophilic heterotrophic bacterium isolated from microbial mats at a terrestrial hot spring.</title>
        <authorList>
            <person name="Iino T."/>
            <person name="Ohkuma M."/>
            <person name="Haruta S."/>
        </authorList>
    </citation>
    <scope>NUCLEOTIDE SEQUENCE [LARGE SCALE GENOMIC DNA]</scope>
    <source>
        <strain evidence="11 12">LA</strain>
    </source>
</reference>
<dbReference type="Pfam" id="PF01507">
    <property type="entry name" value="PAPS_reduct"/>
    <property type="match status" value="1"/>
</dbReference>
<dbReference type="InterPro" id="IPR050128">
    <property type="entry name" value="Sulfate_adenylyltrnsfr_sub2"/>
</dbReference>
<dbReference type="RefSeq" id="WP_124397282.1">
    <property type="nucleotide sequence ID" value="NZ_BHZE01000005.1"/>
</dbReference>
<evidence type="ECO:0000256" key="1">
    <source>
        <dbReference type="ARBA" id="ARBA00008885"/>
    </source>
</evidence>
<dbReference type="Proteomes" id="UP000286715">
    <property type="component" value="Unassembled WGS sequence"/>
</dbReference>
<dbReference type="AlphaFoldDB" id="A0A401XJS1"/>
<evidence type="ECO:0000256" key="4">
    <source>
        <dbReference type="ARBA" id="ARBA00022679"/>
    </source>
</evidence>
<feature type="domain" description="Phosphoadenosine phosphosulphate reductase" evidence="10">
    <location>
        <begin position="30"/>
        <end position="254"/>
    </location>
</feature>
<keyword evidence="7" id="KW-0067">ATP-binding</keyword>
<protein>
    <recommendedName>
        <fullName evidence="3">Sulfate adenylyltransferase subunit 2</fullName>
        <ecNumber evidence="2">2.7.7.4</ecNumber>
    </recommendedName>
    <alternativeName>
        <fullName evidence="8">ATP-sulfurylase small subunit</fullName>
    </alternativeName>
    <alternativeName>
        <fullName evidence="9">Sulfate adenylate transferase</fullName>
    </alternativeName>
</protein>
<keyword evidence="12" id="KW-1185">Reference proteome</keyword>
<evidence type="ECO:0000313" key="11">
    <source>
        <dbReference type="EMBL" id="GCD77221.1"/>
    </source>
</evidence>
<keyword evidence="5 11" id="KW-0548">Nucleotidyltransferase</keyword>
<dbReference type="Gene3D" id="3.40.50.620">
    <property type="entry name" value="HUPs"/>
    <property type="match status" value="1"/>
</dbReference>
<evidence type="ECO:0000256" key="6">
    <source>
        <dbReference type="ARBA" id="ARBA00022741"/>
    </source>
</evidence>
<dbReference type="GO" id="GO:0004781">
    <property type="term" value="F:sulfate adenylyltransferase (ATP) activity"/>
    <property type="evidence" value="ECO:0007669"/>
    <property type="project" value="UniProtKB-EC"/>
</dbReference>
<dbReference type="GO" id="GO:0000103">
    <property type="term" value="P:sulfate assimilation"/>
    <property type="evidence" value="ECO:0007669"/>
    <property type="project" value="InterPro"/>
</dbReference>
<dbReference type="InterPro" id="IPR002500">
    <property type="entry name" value="PAPS_reduct_dom"/>
</dbReference>
<comment type="similarity">
    <text evidence="1">Belongs to the PAPS reductase family. CysD subfamily.</text>
</comment>